<dbReference type="InterPro" id="IPR029058">
    <property type="entry name" value="AB_hydrolase_fold"/>
</dbReference>
<evidence type="ECO:0000313" key="2">
    <source>
        <dbReference type="EMBL" id="KAK3208811.1"/>
    </source>
</evidence>
<gene>
    <name evidence="2" type="ORF">GRF29_77g2068648</name>
</gene>
<dbReference type="InterPro" id="IPR050466">
    <property type="entry name" value="Carboxylest/Gibb_receptor"/>
</dbReference>
<protein>
    <recommendedName>
        <fullName evidence="1">Alpha/beta hydrolase fold-3 domain-containing protein</fullName>
    </recommendedName>
</protein>
<dbReference type="GO" id="GO:0016787">
    <property type="term" value="F:hydrolase activity"/>
    <property type="evidence" value="ECO:0007669"/>
    <property type="project" value="InterPro"/>
</dbReference>
<dbReference type="Pfam" id="PF07859">
    <property type="entry name" value="Abhydrolase_3"/>
    <property type="match status" value="1"/>
</dbReference>
<dbReference type="PANTHER" id="PTHR23024">
    <property type="entry name" value="ARYLACETAMIDE DEACETYLASE"/>
    <property type="match status" value="1"/>
</dbReference>
<feature type="domain" description="Alpha/beta hydrolase fold-3" evidence="1">
    <location>
        <begin position="48"/>
        <end position="170"/>
    </location>
</feature>
<evidence type="ECO:0000313" key="3">
    <source>
        <dbReference type="Proteomes" id="UP001280581"/>
    </source>
</evidence>
<dbReference type="PANTHER" id="PTHR23024:SF24">
    <property type="entry name" value="ALPHA_BETA HYDROLASE FOLD-3 DOMAIN-CONTAINING PROTEIN"/>
    <property type="match status" value="1"/>
</dbReference>
<sequence>MSLRTTAANRFDSFNVYRTFYKKVESHEIEANILVPKGLKPGTHPVMIKWHGGGLTAGTALYASWFAAYLVPFLHKNNAIAILPNYRLVPENNGDDILEDIADFATWFTSSLPTYLASREPHLEIDFSKVLVSGESAGSWLALQSVLSLPRSTYKACMIQYPVLSTIDTKPDDIIGGEALPPRKIIDDFLANLVPGSIISGATPQSETSSRRFYAHNALQNFLSLTTTDRFDD</sequence>
<evidence type="ECO:0000259" key="1">
    <source>
        <dbReference type="Pfam" id="PF07859"/>
    </source>
</evidence>
<dbReference type="InterPro" id="IPR013094">
    <property type="entry name" value="AB_hydrolase_3"/>
</dbReference>
<proteinExistence type="predicted"/>
<organism evidence="2 3">
    <name type="scientific">Pseudopithomyces chartarum</name>
    <dbReference type="NCBI Taxonomy" id="1892770"/>
    <lineage>
        <taxon>Eukaryota</taxon>
        <taxon>Fungi</taxon>
        <taxon>Dikarya</taxon>
        <taxon>Ascomycota</taxon>
        <taxon>Pezizomycotina</taxon>
        <taxon>Dothideomycetes</taxon>
        <taxon>Pleosporomycetidae</taxon>
        <taxon>Pleosporales</taxon>
        <taxon>Massarineae</taxon>
        <taxon>Didymosphaeriaceae</taxon>
        <taxon>Pseudopithomyces</taxon>
    </lineage>
</organism>
<comment type="caution">
    <text evidence="2">The sequence shown here is derived from an EMBL/GenBank/DDBJ whole genome shotgun (WGS) entry which is preliminary data.</text>
</comment>
<reference evidence="2 3" key="1">
    <citation type="submission" date="2021-02" db="EMBL/GenBank/DDBJ databases">
        <title>Genome assembly of Pseudopithomyces chartarum.</title>
        <authorList>
            <person name="Jauregui R."/>
            <person name="Singh J."/>
            <person name="Voisey C."/>
        </authorList>
    </citation>
    <scope>NUCLEOTIDE SEQUENCE [LARGE SCALE GENOMIC DNA]</scope>
    <source>
        <strain evidence="2 3">AGR01</strain>
    </source>
</reference>
<keyword evidence="3" id="KW-1185">Reference proteome</keyword>
<name>A0AAN6LX68_9PLEO</name>
<accession>A0AAN6LX68</accession>
<dbReference type="AlphaFoldDB" id="A0AAN6LX68"/>
<dbReference type="Proteomes" id="UP001280581">
    <property type="component" value="Unassembled WGS sequence"/>
</dbReference>
<dbReference type="Gene3D" id="3.40.50.1820">
    <property type="entry name" value="alpha/beta hydrolase"/>
    <property type="match status" value="1"/>
</dbReference>
<dbReference type="EMBL" id="WVTA01000007">
    <property type="protein sequence ID" value="KAK3208811.1"/>
    <property type="molecule type" value="Genomic_DNA"/>
</dbReference>
<dbReference type="SUPFAM" id="SSF53474">
    <property type="entry name" value="alpha/beta-Hydrolases"/>
    <property type="match status" value="1"/>
</dbReference>